<organism evidence="3 4">
    <name type="scientific">Pseudomonas citronellolis</name>
    <dbReference type="NCBI Taxonomy" id="53408"/>
    <lineage>
        <taxon>Bacteria</taxon>
        <taxon>Pseudomonadati</taxon>
        <taxon>Pseudomonadota</taxon>
        <taxon>Gammaproteobacteria</taxon>
        <taxon>Pseudomonadales</taxon>
        <taxon>Pseudomonadaceae</taxon>
        <taxon>Pseudomonas</taxon>
    </lineage>
</organism>
<dbReference type="InterPro" id="IPR013517">
    <property type="entry name" value="FG-GAP"/>
</dbReference>
<protein>
    <submittedName>
        <fullName evidence="3">Ig-like domain-containing protein</fullName>
    </submittedName>
</protein>
<dbReference type="Proteomes" id="UP001220662">
    <property type="component" value="Unassembled WGS sequence"/>
</dbReference>
<feature type="domain" description="Bacterial Ig-like" evidence="2">
    <location>
        <begin position="158"/>
        <end position="237"/>
    </location>
</feature>
<dbReference type="EMBL" id="JARJLR010000380">
    <property type="protein sequence ID" value="MDF3844583.1"/>
    <property type="molecule type" value="Genomic_DNA"/>
</dbReference>
<dbReference type="InterPro" id="IPR028994">
    <property type="entry name" value="Integrin_alpha_N"/>
</dbReference>
<dbReference type="SUPFAM" id="SSF51120">
    <property type="entry name" value="beta-Roll"/>
    <property type="match status" value="1"/>
</dbReference>
<dbReference type="Pfam" id="PF13517">
    <property type="entry name" value="FG-GAP_3"/>
    <property type="match status" value="2"/>
</dbReference>
<reference evidence="3" key="1">
    <citation type="submission" date="2023-03" db="EMBL/GenBank/DDBJ databases">
        <title>Draft assemblies of triclosan tolerant bacteria isolated from returned activated sludge.</title>
        <authorList>
            <person name="Van Hamelsveld S."/>
        </authorList>
    </citation>
    <scope>NUCLEOTIDE SEQUENCE</scope>
    <source>
        <strain evidence="3">GW210015_S63</strain>
    </source>
</reference>
<dbReference type="Gene3D" id="2.60.40.10">
    <property type="entry name" value="Immunoglobulins"/>
    <property type="match status" value="4"/>
</dbReference>
<proteinExistence type="predicted"/>
<dbReference type="Gene3D" id="2.150.10.10">
    <property type="entry name" value="Serralysin-like metalloprotease, C-terminal"/>
    <property type="match status" value="1"/>
</dbReference>
<dbReference type="NCBIfam" id="NF033510">
    <property type="entry name" value="Ca_tandemer"/>
    <property type="match status" value="1"/>
</dbReference>
<dbReference type="InterPro" id="IPR044016">
    <property type="entry name" value="Big_13"/>
</dbReference>
<feature type="non-terminal residue" evidence="3">
    <location>
        <position position="1"/>
    </location>
</feature>
<dbReference type="SUPFAM" id="SSF69318">
    <property type="entry name" value="Integrin alpha N-terminal domain"/>
    <property type="match status" value="1"/>
</dbReference>
<sequence length="1364" mass="144801">YHMTVSKNLSREAAASVLAQNDPLEVPVAPPAPHISYVLDDAGTPAYQGIVQLNGYTDDTTPTLIGNGAAAGDLIKVYHGDRVIGSTIVQGNGSWRFTPSEELREEGVQVLRATATDSSNGLESDFSPPFSFILDLTPPSAQATIQNVSEALPEQPLVTVDSTPMLFGSLSTALAANEKLQISLDTGATWQDVASVSGAYWQYQDVRELQNGNYTYLLRTIDAAGNQGAMTAQQITISREVTPQPVEGIKVSIIGITPDTGVEGDYITSASKITLLGTLSEELPAGAKLQVSVDGGNSWKTVQAFGTDWIYIDPSVHNLGTQVRYEMRVLDAQGNPVASSYAAQDVVFDAGNPLPDMYSSIELGTDTAVEIAGQYSNAQSAQNNDFITRDNSVTLSGKLSAALQIGQHLQLSLDGGKTWETLMSNGGQLWSYTSEPLSASQQLGVKLRVADNAGNSVELGERTLVVDIDSPVPFAFAPQLGAQALSGERAYYSSAQYGLAEAGATVALVQDVNRDGRYQEGLDKIVGYAVAGNDGRWSFDAILPEGQQQLGFVTWDVAGNNSGFGPQVLTDAHRPVNEAGFSVHDTGWGGSVSSVRGSNTAAMAMSADGTWSFFQSTGYALSSTAYKNAGHVFSGLDRDEYRASYLSEPLKVTSDGNGHMISKATFADYNRDGLMDVIANVSGNSADLPVWTAKADGTYSAGSVNNPNRLNIGGVIAWDGNGDGYTDFIVVDNTIGSWGFNLIRNDNGVLKGERKGNTWWGSEISGVDLNNDGAVDLAGHNDQHGNTALGVLLTQSDGSWSKEQTFGRMFRSDSAGSTEYNNLATSMTWADFDGDGDLDLFLARGARSSTGHNGNSDDSRIYLNKGTDANGKWLGMDNDNPLFFNDALGQDQKGNLVHFDGGPSFAVDWNHDGKMDVIEAPRQNAAWSSTNAAMTPVLFINQGNGDWMNSGQLLGNEAYDNVTGAVAVDYDFDGAVDLLLYRTSGKDHVGLDTASSPTVLIRNENHVAEGTSLILRILDKNGMNSYFGNTVQLFDAAGRLVASQILNPQSGVTNDSSGLVYFYGLDANQTYSAKLLAEPAIGNGNMVPGRFEEDLGLINPTWGNLVTGAAEHAYVLTAGKPTVSFDSQGAGTVGTGYNDSFMATEGNDVINGGGGWNLLADGSKQWSATQGLDEVDYQFAKQGVQVNLQSGQSLGMGNDTLVGIEAVKGSWYADAFMDNAASNRFEGRGGDDVYYLFGGGNDTLAYRPVDAWDVSADGSNGHDMVFGFGLGNVLNNSNADIIDLRGMLGYGGPVSLVRDDGVLQLDASSQGLLDYLSSRVEGNNTIISVDRDGIGQQVGSTDLITLMGVRTDLLNLIQNHQIMV</sequence>
<dbReference type="Pfam" id="PF19077">
    <property type="entry name" value="Big_13"/>
    <property type="match status" value="2"/>
</dbReference>
<name>A0AAW6PAP4_9PSED</name>
<evidence type="ECO:0000259" key="2">
    <source>
        <dbReference type="Pfam" id="PF19077"/>
    </source>
</evidence>
<accession>A0AAW6PAP4</accession>
<feature type="domain" description="Bacterial Ig-like" evidence="2">
    <location>
        <begin position="49"/>
        <end position="119"/>
    </location>
</feature>
<dbReference type="InterPro" id="IPR011049">
    <property type="entry name" value="Serralysin-like_metalloprot_C"/>
</dbReference>
<dbReference type="SUPFAM" id="SSF50939">
    <property type="entry name" value="Sialidases"/>
    <property type="match status" value="1"/>
</dbReference>
<comment type="caution">
    <text evidence="3">The sequence shown here is derived from an EMBL/GenBank/DDBJ whole genome shotgun (WGS) entry which is preliminary data.</text>
</comment>
<evidence type="ECO:0000313" key="3">
    <source>
        <dbReference type="EMBL" id="MDF3844583.1"/>
    </source>
</evidence>
<evidence type="ECO:0000256" key="1">
    <source>
        <dbReference type="ARBA" id="ARBA00022729"/>
    </source>
</evidence>
<evidence type="ECO:0000313" key="4">
    <source>
        <dbReference type="Proteomes" id="UP001220662"/>
    </source>
</evidence>
<keyword evidence="1" id="KW-0732">Signal</keyword>
<dbReference type="RefSeq" id="WP_276215604.1">
    <property type="nucleotide sequence ID" value="NZ_JARJLR010000380.1"/>
</dbReference>
<dbReference type="InterPro" id="IPR013783">
    <property type="entry name" value="Ig-like_fold"/>
</dbReference>
<gene>
    <name evidence="3" type="ORF">P3W55_22945</name>
</gene>
<dbReference type="InterPro" id="IPR036278">
    <property type="entry name" value="Sialidase_sf"/>
</dbReference>